<keyword evidence="3 10" id="KW-0716">Sensory transduction</keyword>
<dbReference type="GO" id="GO:0005549">
    <property type="term" value="F:odorant binding"/>
    <property type="evidence" value="ECO:0007669"/>
    <property type="project" value="InterPro"/>
</dbReference>
<feature type="transmembrane region" description="Helical" evidence="10">
    <location>
        <begin position="262"/>
        <end position="287"/>
    </location>
</feature>
<dbReference type="GO" id="GO:0004984">
    <property type="term" value="F:olfactory receptor activity"/>
    <property type="evidence" value="ECO:0007669"/>
    <property type="project" value="InterPro"/>
</dbReference>
<keyword evidence="8 10" id="KW-0675">Receptor</keyword>
<dbReference type="InterPro" id="IPR004117">
    <property type="entry name" value="7tm6_olfct_rcpt"/>
</dbReference>
<proteinExistence type="evidence at transcript level"/>
<evidence type="ECO:0000256" key="3">
    <source>
        <dbReference type="ARBA" id="ARBA00022606"/>
    </source>
</evidence>
<evidence type="ECO:0000256" key="6">
    <source>
        <dbReference type="ARBA" id="ARBA00022989"/>
    </source>
</evidence>
<comment type="caution">
    <text evidence="10">Lacks conserved residue(s) required for the propagation of feature annotation.</text>
</comment>
<feature type="transmembrane region" description="Helical" evidence="10">
    <location>
        <begin position="184"/>
        <end position="208"/>
    </location>
</feature>
<evidence type="ECO:0000256" key="8">
    <source>
        <dbReference type="ARBA" id="ARBA00023170"/>
    </source>
</evidence>
<name>A0A5H2X0D5_ZEUCU</name>
<evidence type="ECO:0000256" key="4">
    <source>
        <dbReference type="ARBA" id="ARBA00022692"/>
    </source>
</evidence>
<comment type="similarity">
    <text evidence="10">Belongs to the insect chemoreceptor superfamily. Heteromeric odorant receptor channel (TC 1.A.69) family.</text>
</comment>
<sequence>MKRQTSPSDIYYKMLSVIRFCSRRIGCDIIAEDYKINLNTMVVIVAIGAYYLCSVHTIMKYIATDWTVLLDVFSPVSCTTQGMVKLISVLLYPELYRKLALDIGLIYEKYQELGAAYKKKLLEWNTNMKKLLIAIAIVYFLTALLILCTPIVLYIFKGERHLILLCQVPGFEVDTFHGYWVTNAFNALCVFIAAFGLYAGDLYLILFLTHSIFFRDILTLKIDDLHKLIEADDKEDRQTKLVKDIVEWHQYYLEFNDKCNLLFFWTISAHIICTTLGILSTLLIAMLKDWPGAYAYLLVCFIWLYMYCILGTRVEINNDRFCTGIYDINWYALDVRNQNTIRLMLMQSQAPKNITIAGVEPLSVSTALKITRTIYSLVMMVLRFQNKQ</sequence>
<feature type="transmembrane region" description="Helical" evidence="10">
    <location>
        <begin position="293"/>
        <end position="310"/>
    </location>
</feature>
<keyword evidence="5 10" id="KW-0552">Olfaction</keyword>
<keyword evidence="4 10" id="KW-0812">Transmembrane</keyword>
<gene>
    <name evidence="11" type="primary">ZcucOR67d-3</name>
</gene>
<reference evidence="11" key="1">
    <citation type="journal article" date="2019" name="Comp. Biochem. Physiol. B, Biochem. Mol. Biol.">
        <title>Functional characterization of olfactory receptors in three Dacini fruit flies (Diptera: Tephritidae) that respond to 1-nonanol analogs as components in the rectal glands.</title>
        <authorList>
            <person name="Ono H."/>
            <person name="Miyazaki H."/>
            <person name="Mitsuno H."/>
            <person name="Ozaki K."/>
            <person name="Kanzaki R."/>
            <person name="Nishida R."/>
        </authorList>
    </citation>
    <scope>NUCLEOTIDE SEQUENCE</scope>
    <source>
        <tissue evidence="11">Chemosensory organs</tissue>
    </source>
</reference>
<keyword evidence="6 10" id="KW-1133">Transmembrane helix</keyword>
<dbReference type="GO" id="GO:0005886">
    <property type="term" value="C:plasma membrane"/>
    <property type="evidence" value="ECO:0007669"/>
    <property type="project" value="UniProtKB-SubCell"/>
</dbReference>
<evidence type="ECO:0000256" key="1">
    <source>
        <dbReference type="ARBA" id="ARBA00004651"/>
    </source>
</evidence>
<dbReference type="GO" id="GO:0007165">
    <property type="term" value="P:signal transduction"/>
    <property type="evidence" value="ECO:0007669"/>
    <property type="project" value="UniProtKB-KW"/>
</dbReference>
<feature type="transmembrane region" description="Helical" evidence="10">
    <location>
        <begin position="131"/>
        <end position="156"/>
    </location>
</feature>
<protein>
    <recommendedName>
        <fullName evidence="10">Odorant receptor</fullName>
    </recommendedName>
</protein>
<accession>A0A5H2X0D5</accession>
<evidence type="ECO:0000256" key="7">
    <source>
        <dbReference type="ARBA" id="ARBA00023136"/>
    </source>
</evidence>
<dbReference type="EMBL" id="FX986220">
    <property type="protein sequence ID" value="BBL78076.1"/>
    <property type="molecule type" value="mRNA"/>
</dbReference>
<dbReference type="Pfam" id="PF02949">
    <property type="entry name" value="7tm_6"/>
    <property type="match status" value="1"/>
</dbReference>
<keyword evidence="2" id="KW-1003">Cell membrane</keyword>
<evidence type="ECO:0000256" key="5">
    <source>
        <dbReference type="ARBA" id="ARBA00022725"/>
    </source>
</evidence>
<organism evidence="11">
    <name type="scientific">Zeugodacus cucurbitae</name>
    <name type="common">Melon fruit fly</name>
    <name type="synonym">Bactrocera cucurbitae</name>
    <dbReference type="NCBI Taxonomy" id="28588"/>
    <lineage>
        <taxon>Eukaryota</taxon>
        <taxon>Metazoa</taxon>
        <taxon>Ecdysozoa</taxon>
        <taxon>Arthropoda</taxon>
        <taxon>Hexapoda</taxon>
        <taxon>Insecta</taxon>
        <taxon>Pterygota</taxon>
        <taxon>Neoptera</taxon>
        <taxon>Endopterygota</taxon>
        <taxon>Diptera</taxon>
        <taxon>Brachycera</taxon>
        <taxon>Muscomorpha</taxon>
        <taxon>Tephritoidea</taxon>
        <taxon>Tephritidae</taxon>
        <taxon>Zeugodacus</taxon>
        <taxon>Zeugodacus</taxon>
    </lineage>
</organism>
<evidence type="ECO:0000256" key="2">
    <source>
        <dbReference type="ARBA" id="ARBA00022475"/>
    </source>
</evidence>
<dbReference type="AlphaFoldDB" id="A0A5H2X0D5"/>
<evidence type="ECO:0000256" key="9">
    <source>
        <dbReference type="ARBA" id="ARBA00023224"/>
    </source>
</evidence>
<evidence type="ECO:0000256" key="10">
    <source>
        <dbReference type="RuleBase" id="RU351113"/>
    </source>
</evidence>
<evidence type="ECO:0000313" key="11">
    <source>
        <dbReference type="EMBL" id="BBL78076.1"/>
    </source>
</evidence>
<keyword evidence="9 10" id="KW-0807">Transducer</keyword>
<keyword evidence="7 10" id="KW-0472">Membrane</keyword>
<comment type="subcellular location">
    <subcellularLocation>
        <location evidence="1 10">Cell membrane</location>
        <topology evidence="1 10">Multi-pass membrane protein</topology>
    </subcellularLocation>
</comment>
<dbReference type="PANTHER" id="PTHR21137">
    <property type="entry name" value="ODORANT RECEPTOR"/>
    <property type="match status" value="1"/>
</dbReference>
<dbReference type="PANTHER" id="PTHR21137:SF35">
    <property type="entry name" value="ODORANT RECEPTOR 19A-RELATED"/>
    <property type="match status" value="1"/>
</dbReference>